<dbReference type="FunFam" id="2.60.40.10:FF:000028">
    <property type="entry name" value="Neuronal cell adhesion molecule"/>
    <property type="match status" value="1"/>
</dbReference>
<dbReference type="GO" id="GO:0004896">
    <property type="term" value="F:cytokine receptor activity"/>
    <property type="evidence" value="ECO:0007669"/>
    <property type="project" value="TreeGrafter"/>
</dbReference>
<gene>
    <name evidence="8" type="primary">LOC101812071</name>
</gene>
<evidence type="ECO:0000256" key="1">
    <source>
        <dbReference type="ARBA" id="ARBA00022729"/>
    </source>
</evidence>
<keyword evidence="6" id="KW-1133">Transmembrane helix</keyword>
<dbReference type="SMART" id="SM00060">
    <property type="entry name" value="FN3"/>
    <property type="match status" value="3"/>
</dbReference>
<evidence type="ECO:0000256" key="2">
    <source>
        <dbReference type="ARBA" id="ARBA00022737"/>
    </source>
</evidence>
<dbReference type="eggNOG" id="KOG3510">
    <property type="taxonomic scope" value="Eukaryota"/>
</dbReference>
<keyword evidence="6" id="KW-0812">Transmembrane</keyword>
<dbReference type="PANTHER" id="PTHR23036:SF194">
    <property type="entry name" value="FIBRONECTIN TYPE-III DOMAIN-CONTAINING PROTEIN"/>
    <property type="match status" value="1"/>
</dbReference>
<dbReference type="HOGENOM" id="CLU_1028705_0_0_1"/>
<dbReference type="GO" id="GO:0019955">
    <property type="term" value="F:cytokine binding"/>
    <property type="evidence" value="ECO:0007669"/>
    <property type="project" value="TreeGrafter"/>
</dbReference>
<protein>
    <recommendedName>
        <fullName evidence="7">Fibronectin type-III domain-containing protein</fullName>
    </recommendedName>
</protein>
<dbReference type="AlphaFoldDB" id="U3K5F7"/>
<dbReference type="InterPro" id="IPR003961">
    <property type="entry name" value="FN3_dom"/>
</dbReference>
<dbReference type="InterPro" id="IPR013783">
    <property type="entry name" value="Ig-like_fold"/>
</dbReference>
<dbReference type="PANTHER" id="PTHR23036">
    <property type="entry name" value="CYTOKINE RECEPTOR"/>
    <property type="match status" value="1"/>
</dbReference>
<keyword evidence="5" id="KW-0325">Glycoprotein</keyword>
<dbReference type="InterPro" id="IPR050379">
    <property type="entry name" value="Type-I_Cytokine_Rcpt"/>
</dbReference>
<proteinExistence type="predicted"/>
<keyword evidence="2" id="KW-0677">Repeat</keyword>
<dbReference type="Proteomes" id="UP000016665">
    <property type="component" value="Chromosome Z"/>
</dbReference>
<dbReference type="Gene3D" id="2.60.40.10">
    <property type="entry name" value="Immunoglobulins"/>
    <property type="match status" value="2"/>
</dbReference>
<dbReference type="InterPro" id="IPR036116">
    <property type="entry name" value="FN3_sf"/>
</dbReference>
<organism evidence="8 9">
    <name type="scientific">Ficedula albicollis</name>
    <name type="common">Collared flycatcher</name>
    <name type="synonym">Muscicapa albicollis</name>
    <dbReference type="NCBI Taxonomy" id="59894"/>
    <lineage>
        <taxon>Eukaryota</taxon>
        <taxon>Metazoa</taxon>
        <taxon>Chordata</taxon>
        <taxon>Craniata</taxon>
        <taxon>Vertebrata</taxon>
        <taxon>Euteleostomi</taxon>
        <taxon>Archelosauria</taxon>
        <taxon>Archosauria</taxon>
        <taxon>Dinosauria</taxon>
        <taxon>Saurischia</taxon>
        <taxon>Theropoda</taxon>
        <taxon>Coelurosauria</taxon>
        <taxon>Aves</taxon>
        <taxon>Neognathae</taxon>
        <taxon>Neoaves</taxon>
        <taxon>Telluraves</taxon>
        <taxon>Australaves</taxon>
        <taxon>Passeriformes</taxon>
        <taxon>Muscicapidae</taxon>
        <taxon>Ficedula</taxon>
    </lineage>
</organism>
<keyword evidence="1" id="KW-0732">Signal</keyword>
<reference evidence="8" key="3">
    <citation type="submission" date="2025-09" db="UniProtKB">
        <authorList>
            <consortium name="Ensembl"/>
        </authorList>
    </citation>
    <scope>IDENTIFICATION</scope>
</reference>
<keyword evidence="4" id="KW-0675">Receptor</keyword>
<name>U3K5F7_FICAL</name>
<evidence type="ECO:0000313" key="9">
    <source>
        <dbReference type="Proteomes" id="UP000016665"/>
    </source>
</evidence>
<dbReference type="GO" id="GO:0043235">
    <property type="term" value="C:receptor complex"/>
    <property type="evidence" value="ECO:0007669"/>
    <property type="project" value="TreeGrafter"/>
</dbReference>
<evidence type="ECO:0000256" key="3">
    <source>
        <dbReference type="ARBA" id="ARBA00023157"/>
    </source>
</evidence>
<evidence type="ECO:0000256" key="4">
    <source>
        <dbReference type="ARBA" id="ARBA00023170"/>
    </source>
</evidence>
<dbReference type="PROSITE" id="PS50853">
    <property type="entry name" value="FN3"/>
    <property type="match status" value="1"/>
</dbReference>
<feature type="domain" description="Fibronectin type-III" evidence="7">
    <location>
        <begin position="244"/>
        <end position="338"/>
    </location>
</feature>
<evidence type="ECO:0000259" key="7">
    <source>
        <dbReference type="PROSITE" id="PS50853"/>
    </source>
</evidence>
<reference evidence="8 9" key="1">
    <citation type="journal article" date="2012" name="Nature">
        <title>The genomic landscape of species divergence in Ficedula flycatchers.</title>
        <authorList>
            <person name="Ellegren H."/>
            <person name="Smeds L."/>
            <person name="Burri R."/>
            <person name="Olason P.I."/>
            <person name="Backstrom N."/>
            <person name="Kawakami T."/>
            <person name="Kunstner A."/>
            <person name="Makinen H."/>
            <person name="Nadachowska-Brzyska K."/>
            <person name="Qvarnstrom A."/>
            <person name="Uebbing S."/>
            <person name="Wolf J.B."/>
        </authorList>
    </citation>
    <scope>NUCLEOTIDE SEQUENCE [LARGE SCALE GENOMIC DNA]</scope>
</reference>
<evidence type="ECO:0000313" key="8">
    <source>
        <dbReference type="Ensembl" id="ENSFALP00000010261.2"/>
    </source>
</evidence>
<reference evidence="8" key="2">
    <citation type="submission" date="2025-08" db="UniProtKB">
        <authorList>
            <consortium name="Ensembl"/>
        </authorList>
    </citation>
    <scope>IDENTIFICATION</scope>
</reference>
<evidence type="ECO:0000256" key="5">
    <source>
        <dbReference type="ARBA" id="ARBA00023180"/>
    </source>
</evidence>
<sequence>MPVGSNAVNVTISNLNATSSYIVQLRCITKDGLNCVCIWSKEILVPHKLMNKPRISYNVTTQVSPGRRSILLKWEVAQSENILGYFVNVERIPNSCSHPPNHISLKDRKILVNLSMAYYRLNISAYNEAGESPRATYIVPEFSATDLPGQIHVKSQGTNAVVTWTPEYNPKCFVVDWGTGKEDMHMKIITTTTGNFTLGNFQPYKLYKIMVHASDVCQCESFIRHEKTFGVTHFYSVEGVPRTGPANVTVLNITKHSALVMWTEIAAEDCLGFLQGYRISYTDSSMKKSPAVTLNSSTTSYHLTGLRKKTTYRVQISGFTNAGEGPLTPSQPFNTPKYDKGELEGFVIGLCFSTIFILIFAPLTCSLVIKRLKISFWSSVPSPRNSSALQDMNNWKPVSRSLLQTLSDNDTTSLFVIECESKAPLTLDLFTDGGDSKHDTCQTEKPSNSIDMSPRHEEIPVEAVTSEEDTISTEVPLLSDYASLEFSQKALMSLAVSMPDRTAHPHLEMELSSKPEQTVQELLIRIWKRS</sequence>
<dbReference type="CDD" id="cd00063">
    <property type="entry name" value="FN3"/>
    <property type="match status" value="1"/>
</dbReference>
<keyword evidence="9" id="KW-1185">Reference proteome</keyword>
<dbReference type="Pfam" id="PF00041">
    <property type="entry name" value="fn3"/>
    <property type="match status" value="1"/>
</dbReference>
<feature type="transmembrane region" description="Helical" evidence="6">
    <location>
        <begin position="346"/>
        <end position="369"/>
    </location>
</feature>
<dbReference type="SUPFAM" id="SSF49265">
    <property type="entry name" value="Fibronectin type III"/>
    <property type="match status" value="2"/>
</dbReference>
<accession>U3K5F7</accession>
<keyword evidence="6" id="KW-0472">Membrane</keyword>
<dbReference type="GeneTree" id="ENSGT00940000167247"/>
<dbReference type="GO" id="GO:0009897">
    <property type="term" value="C:external side of plasma membrane"/>
    <property type="evidence" value="ECO:0007669"/>
    <property type="project" value="TreeGrafter"/>
</dbReference>
<evidence type="ECO:0000256" key="6">
    <source>
        <dbReference type="SAM" id="Phobius"/>
    </source>
</evidence>
<keyword evidence="3" id="KW-1015">Disulfide bond</keyword>
<dbReference type="Ensembl" id="ENSFALT00000010301.2">
    <property type="protein sequence ID" value="ENSFALP00000010261.2"/>
    <property type="gene ID" value="ENSFALG00000009839.2"/>
</dbReference>